<dbReference type="Proteomes" id="UP000254040">
    <property type="component" value="Unassembled WGS sequence"/>
</dbReference>
<evidence type="ECO:0000313" key="4">
    <source>
        <dbReference type="Proteomes" id="UP000054985"/>
    </source>
</evidence>
<evidence type="ECO:0000313" key="3">
    <source>
        <dbReference type="EMBL" id="STX63764.1"/>
    </source>
</evidence>
<dbReference type="EMBL" id="UGOG01000001">
    <property type="protein sequence ID" value="STX63764.1"/>
    <property type="molecule type" value="Genomic_DNA"/>
</dbReference>
<dbReference type="GO" id="GO:0032259">
    <property type="term" value="P:methylation"/>
    <property type="evidence" value="ECO:0007669"/>
    <property type="project" value="UniProtKB-KW"/>
</dbReference>
<evidence type="ECO:0000313" key="5">
    <source>
        <dbReference type="Proteomes" id="UP000254040"/>
    </source>
</evidence>
<dbReference type="SMART" id="SM00028">
    <property type="entry name" value="TPR"/>
    <property type="match status" value="2"/>
</dbReference>
<gene>
    <name evidence="2" type="ORF">Lmor_0219</name>
    <name evidence="3" type="ORF">NCTC12239_02712</name>
</gene>
<dbReference type="PROSITE" id="PS50005">
    <property type="entry name" value="TPR"/>
    <property type="match status" value="1"/>
</dbReference>
<reference evidence="3 5" key="2">
    <citation type="submission" date="2018-06" db="EMBL/GenBank/DDBJ databases">
        <authorList>
            <consortium name="Pathogen Informatics"/>
            <person name="Doyle S."/>
        </authorList>
    </citation>
    <scope>NUCLEOTIDE SEQUENCE [LARGE SCALE GENOMIC DNA]</scope>
    <source>
        <strain evidence="3 5">NCTC12239</strain>
    </source>
</reference>
<dbReference type="Pfam" id="PF13174">
    <property type="entry name" value="TPR_6"/>
    <property type="match status" value="1"/>
</dbReference>
<keyword evidence="3" id="KW-0808">Transferase</keyword>
<accession>A0A378JYY3</accession>
<protein>
    <submittedName>
        <fullName evidence="3">Predicted methyltransferase (Contains TPR repeat)</fullName>
    </submittedName>
    <submittedName>
        <fullName evidence="2">Tetratricopeptide repeat protein</fullName>
    </submittedName>
</protein>
<organism evidence="3 5">
    <name type="scientific">Legionella moravica</name>
    <dbReference type="NCBI Taxonomy" id="39962"/>
    <lineage>
        <taxon>Bacteria</taxon>
        <taxon>Pseudomonadati</taxon>
        <taxon>Pseudomonadota</taxon>
        <taxon>Gammaproteobacteria</taxon>
        <taxon>Legionellales</taxon>
        <taxon>Legionellaceae</taxon>
        <taxon>Legionella</taxon>
    </lineage>
</organism>
<dbReference type="STRING" id="39962.Lmor_0219"/>
<dbReference type="SUPFAM" id="SSF48452">
    <property type="entry name" value="TPR-like"/>
    <property type="match status" value="1"/>
</dbReference>
<dbReference type="GO" id="GO:0008168">
    <property type="term" value="F:methyltransferase activity"/>
    <property type="evidence" value="ECO:0007669"/>
    <property type="project" value="UniProtKB-KW"/>
</dbReference>
<reference evidence="2 4" key="1">
    <citation type="submission" date="2015-11" db="EMBL/GenBank/DDBJ databases">
        <title>Genomic analysis of 38 Legionella species identifies large and diverse effector repertoires.</title>
        <authorList>
            <person name="Burstein D."/>
            <person name="Amaro F."/>
            <person name="Zusman T."/>
            <person name="Lifshitz Z."/>
            <person name="Cohen O."/>
            <person name="Gilbert J.A."/>
            <person name="Pupko T."/>
            <person name="Shuman H.A."/>
            <person name="Segal G."/>
        </authorList>
    </citation>
    <scope>NUCLEOTIDE SEQUENCE [LARGE SCALE GENOMIC DNA]</scope>
    <source>
        <strain evidence="2 4">ATCC 43877</strain>
    </source>
</reference>
<keyword evidence="4" id="KW-1185">Reference proteome</keyword>
<keyword evidence="3" id="KW-0489">Methyltransferase</keyword>
<dbReference type="AlphaFoldDB" id="A0A378JYY3"/>
<dbReference type="InterPro" id="IPR019734">
    <property type="entry name" value="TPR_rpt"/>
</dbReference>
<dbReference type="Proteomes" id="UP000054985">
    <property type="component" value="Unassembled WGS sequence"/>
</dbReference>
<feature type="repeat" description="TPR" evidence="1">
    <location>
        <begin position="65"/>
        <end position="98"/>
    </location>
</feature>
<evidence type="ECO:0000313" key="2">
    <source>
        <dbReference type="EMBL" id="KTD38816.1"/>
    </source>
</evidence>
<sequence>MRLIKEGNRALVSVLLVGFVFLNSMSFAASDNNPWKKSFSLEQNKHYLDAAKVLEPMLNTTPKNEFLLLRLGWLYYLQTEYNTSISYYKKALQLNSDSIDARLGLTLPLLAQQRWKEAAIYAREVIKISAWDYNANVRLMTSESALLQWEILEPHAAEMAKRYPSDPTVYIFLARAQAWQGKKTLAIKNYQLVLERSPDNQEALDYLKKHQ</sequence>
<dbReference type="EMBL" id="LNYN01000006">
    <property type="protein sequence ID" value="KTD38816.1"/>
    <property type="molecule type" value="Genomic_DNA"/>
</dbReference>
<evidence type="ECO:0000256" key="1">
    <source>
        <dbReference type="PROSITE-ProRule" id="PRU00339"/>
    </source>
</evidence>
<keyword evidence="1" id="KW-0802">TPR repeat</keyword>
<dbReference type="RefSeq" id="WP_028383731.1">
    <property type="nucleotide sequence ID" value="NZ_CAAAJG010000006.1"/>
</dbReference>
<dbReference type="InterPro" id="IPR011990">
    <property type="entry name" value="TPR-like_helical_dom_sf"/>
</dbReference>
<name>A0A378JYY3_9GAMM</name>
<dbReference type="Gene3D" id="1.25.40.10">
    <property type="entry name" value="Tetratricopeptide repeat domain"/>
    <property type="match status" value="1"/>
</dbReference>
<dbReference type="Pfam" id="PF13181">
    <property type="entry name" value="TPR_8"/>
    <property type="match status" value="1"/>
</dbReference>
<proteinExistence type="predicted"/>